<dbReference type="OrthoDB" id="3935714at2759"/>
<dbReference type="HOGENOM" id="CLU_1845035_0_0_1"/>
<organism evidence="1 2">
    <name type="scientific">Dothistroma septosporum (strain NZE10 / CBS 128990)</name>
    <name type="common">Red band needle blight fungus</name>
    <name type="synonym">Mycosphaerella pini</name>
    <dbReference type="NCBI Taxonomy" id="675120"/>
    <lineage>
        <taxon>Eukaryota</taxon>
        <taxon>Fungi</taxon>
        <taxon>Dikarya</taxon>
        <taxon>Ascomycota</taxon>
        <taxon>Pezizomycotina</taxon>
        <taxon>Dothideomycetes</taxon>
        <taxon>Dothideomycetidae</taxon>
        <taxon>Mycosphaerellales</taxon>
        <taxon>Mycosphaerellaceae</taxon>
        <taxon>Dothistroma</taxon>
    </lineage>
</organism>
<dbReference type="Proteomes" id="UP000016933">
    <property type="component" value="Unassembled WGS sequence"/>
</dbReference>
<gene>
    <name evidence="1" type="ORF">DOTSEDRAFT_38980</name>
</gene>
<sequence length="139" mass="15674">MVLDTCLACTRSRVSHAGVHVRDSGARGDERNNSIPSALRGQASHLDEPYCDTLSPRTLDHVLSEVFGFFRLQCVEEGFEHMPVDGKMELLDGYDTEVKVSSNECFKTQDDPKLYDCEVYVKKPDRKSIAKTTELDHHV</sequence>
<dbReference type="AlphaFoldDB" id="M2WID0"/>
<protein>
    <submittedName>
        <fullName evidence="1">Uncharacterized protein</fullName>
    </submittedName>
</protein>
<reference evidence="2" key="1">
    <citation type="journal article" date="2012" name="PLoS Genet.">
        <title>The genomes of the fungal plant pathogens Cladosporium fulvum and Dothistroma septosporum reveal adaptation to different hosts and lifestyles but also signatures of common ancestry.</title>
        <authorList>
            <person name="de Wit P.J.G.M."/>
            <person name="van der Burgt A."/>
            <person name="Oekmen B."/>
            <person name="Stergiopoulos I."/>
            <person name="Abd-Elsalam K.A."/>
            <person name="Aerts A.L."/>
            <person name="Bahkali A.H."/>
            <person name="Beenen H.G."/>
            <person name="Chettri P."/>
            <person name="Cox M.P."/>
            <person name="Datema E."/>
            <person name="de Vries R.P."/>
            <person name="Dhillon B."/>
            <person name="Ganley A.R."/>
            <person name="Griffiths S.A."/>
            <person name="Guo Y."/>
            <person name="Hamelin R.C."/>
            <person name="Henrissat B."/>
            <person name="Kabir M.S."/>
            <person name="Jashni M.K."/>
            <person name="Kema G."/>
            <person name="Klaubauf S."/>
            <person name="Lapidus A."/>
            <person name="Levasseur A."/>
            <person name="Lindquist E."/>
            <person name="Mehrabi R."/>
            <person name="Ohm R.A."/>
            <person name="Owen T.J."/>
            <person name="Salamov A."/>
            <person name="Schwelm A."/>
            <person name="Schijlen E."/>
            <person name="Sun H."/>
            <person name="van den Burg H.A."/>
            <person name="van Ham R.C.H.J."/>
            <person name="Zhang S."/>
            <person name="Goodwin S.B."/>
            <person name="Grigoriev I.V."/>
            <person name="Collemare J."/>
            <person name="Bradshaw R.E."/>
        </authorList>
    </citation>
    <scope>NUCLEOTIDE SEQUENCE [LARGE SCALE GENOMIC DNA]</scope>
    <source>
        <strain evidence="2">NZE10 / CBS 128990</strain>
    </source>
</reference>
<evidence type="ECO:0000313" key="2">
    <source>
        <dbReference type="Proteomes" id="UP000016933"/>
    </source>
</evidence>
<proteinExistence type="predicted"/>
<accession>M2WID0</accession>
<evidence type="ECO:0000313" key="1">
    <source>
        <dbReference type="EMBL" id="EME38753.1"/>
    </source>
</evidence>
<dbReference type="EMBL" id="KB446546">
    <property type="protein sequence ID" value="EME38753.1"/>
    <property type="molecule type" value="Genomic_DNA"/>
</dbReference>
<reference evidence="1 2" key="2">
    <citation type="journal article" date="2012" name="PLoS Pathog.">
        <title>Diverse lifestyles and strategies of plant pathogenesis encoded in the genomes of eighteen Dothideomycetes fungi.</title>
        <authorList>
            <person name="Ohm R.A."/>
            <person name="Feau N."/>
            <person name="Henrissat B."/>
            <person name="Schoch C.L."/>
            <person name="Horwitz B.A."/>
            <person name="Barry K.W."/>
            <person name="Condon B.J."/>
            <person name="Copeland A.C."/>
            <person name="Dhillon B."/>
            <person name="Glaser F."/>
            <person name="Hesse C.N."/>
            <person name="Kosti I."/>
            <person name="LaButti K."/>
            <person name="Lindquist E.A."/>
            <person name="Lucas S."/>
            <person name="Salamov A.A."/>
            <person name="Bradshaw R.E."/>
            <person name="Ciuffetti L."/>
            <person name="Hamelin R.C."/>
            <person name="Kema G.H.J."/>
            <person name="Lawrence C."/>
            <person name="Scott J.A."/>
            <person name="Spatafora J.W."/>
            <person name="Turgeon B.G."/>
            <person name="de Wit P.J.G.M."/>
            <person name="Zhong S."/>
            <person name="Goodwin S.B."/>
            <person name="Grigoriev I.V."/>
        </authorList>
    </citation>
    <scope>NUCLEOTIDE SEQUENCE [LARGE SCALE GENOMIC DNA]</scope>
    <source>
        <strain evidence="2">NZE10 / CBS 128990</strain>
    </source>
</reference>
<name>M2WID0_DOTSN</name>
<keyword evidence="2" id="KW-1185">Reference proteome</keyword>